<feature type="domain" description="SLH" evidence="3">
    <location>
        <begin position="171"/>
        <end position="236"/>
    </location>
</feature>
<dbReference type="OrthoDB" id="452152at2"/>
<evidence type="ECO:0000313" key="5">
    <source>
        <dbReference type="Proteomes" id="UP000287247"/>
    </source>
</evidence>
<feature type="chain" id="PRO_5019099425" evidence="2">
    <location>
        <begin position="19"/>
        <end position="391"/>
    </location>
</feature>
<sequence>MMKNLMSWGFLWSLVALLSSCSGTKELEGRLAPNPELSPNSETNNPSASLLPNNFPTTIPIYPKATSQENPEGLTPEKGLTRWSSSDSIKAIADFYQQQFQSTPWKIVEPFSSNPQDKPLIVQGNGLEIKISFLNSADSNTEFTLEYQAVKNSTPSTVKSSPNLSPSTLEVVNFSDLDTVPEPLRSSVQNLASLGILTPDKTGDNVFNPNGPISRRTYAKWLLNAHNKFYENAPEKQIRLGLKTAQPAFGDVLAKDSDFEVIQGLAEAGLIPSSLTGDTSTTVFRPDAPLTREDLMTWKVPLDTGKALPKASIDGVKETWGFQDTAKINSKALQALYADFQNGEKANVRRVFGYTTLFQPKKTVTRAEAAATLSYFGYQGDGVSVEDILQK</sequence>
<dbReference type="PROSITE" id="PS51257">
    <property type="entry name" value="PROKAR_LIPOPROTEIN"/>
    <property type="match status" value="1"/>
</dbReference>
<reference evidence="5" key="1">
    <citation type="submission" date="2017-05" db="EMBL/GenBank/DDBJ databases">
        <title>Physiological properties and genetic analysis related to exopolysaccharide production of fresh-water unicellular cyanobacterium Aphanothece sacrum, Suizenji Nori, that has been cultured as a food source in Japan.</title>
        <authorList>
            <person name="Kanesaki Y."/>
            <person name="Yoshikawa S."/>
            <person name="Ohki K."/>
        </authorList>
    </citation>
    <scope>NUCLEOTIDE SEQUENCE [LARGE SCALE GENOMIC DNA]</scope>
    <source>
        <strain evidence="5">FPU1</strain>
    </source>
</reference>
<dbReference type="EMBL" id="BDQK01000002">
    <property type="protein sequence ID" value="GBF79409.1"/>
    <property type="molecule type" value="Genomic_DNA"/>
</dbReference>
<feature type="compositionally biased region" description="Polar residues" evidence="1">
    <location>
        <begin position="37"/>
        <end position="57"/>
    </location>
</feature>
<dbReference type="AlphaFoldDB" id="A0A401IDX2"/>
<dbReference type="InterPro" id="IPR001119">
    <property type="entry name" value="SLH_dom"/>
</dbReference>
<keyword evidence="5" id="KW-1185">Reference proteome</keyword>
<feature type="signal peptide" evidence="2">
    <location>
        <begin position="1"/>
        <end position="18"/>
    </location>
</feature>
<proteinExistence type="predicted"/>
<organism evidence="4 5">
    <name type="scientific">Aphanothece sacrum FPU1</name>
    <dbReference type="NCBI Taxonomy" id="1920663"/>
    <lineage>
        <taxon>Bacteria</taxon>
        <taxon>Bacillati</taxon>
        <taxon>Cyanobacteriota</taxon>
        <taxon>Cyanophyceae</taxon>
        <taxon>Oscillatoriophycideae</taxon>
        <taxon>Chroococcales</taxon>
        <taxon>Aphanothecaceae</taxon>
        <taxon>Aphanothece</taxon>
    </lineage>
</organism>
<evidence type="ECO:0000256" key="1">
    <source>
        <dbReference type="SAM" id="MobiDB-lite"/>
    </source>
</evidence>
<feature type="region of interest" description="Disordered" evidence="1">
    <location>
        <begin position="28"/>
        <end position="80"/>
    </location>
</feature>
<dbReference type="PANTHER" id="PTHR33740:SF3">
    <property type="entry name" value="GPI-ANCHORED ADHESIN-LIKE PROTEIN"/>
    <property type="match status" value="1"/>
</dbReference>
<name>A0A401IDX2_APHSA</name>
<comment type="caution">
    <text evidence="4">The sequence shown here is derived from an EMBL/GenBank/DDBJ whole genome shotgun (WGS) entry which is preliminary data.</text>
</comment>
<protein>
    <submittedName>
        <fullName evidence="4">S-layer domain protein</fullName>
    </submittedName>
</protein>
<dbReference type="PANTHER" id="PTHR33740">
    <property type="entry name" value="GPI-ANCHORED ADHESIN-LIKE PROTEIN"/>
    <property type="match status" value="1"/>
</dbReference>
<dbReference type="PROSITE" id="PS51272">
    <property type="entry name" value="SLH"/>
    <property type="match status" value="2"/>
</dbReference>
<dbReference type="Pfam" id="PF00395">
    <property type="entry name" value="SLH"/>
    <property type="match status" value="1"/>
</dbReference>
<keyword evidence="2" id="KW-0732">Signal</keyword>
<evidence type="ECO:0000259" key="3">
    <source>
        <dbReference type="PROSITE" id="PS51272"/>
    </source>
</evidence>
<dbReference type="Proteomes" id="UP000287247">
    <property type="component" value="Unassembled WGS sequence"/>
</dbReference>
<accession>A0A401IDX2</accession>
<gene>
    <name evidence="4" type="ORF">AsFPU1_0804</name>
</gene>
<evidence type="ECO:0000256" key="2">
    <source>
        <dbReference type="SAM" id="SignalP"/>
    </source>
</evidence>
<evidence type="ECO:0000313" key="4">
    <source>
        <dbReference type="EMBL" id="GBF79409.1"/>
    </source>
</evidence>
<feature type="domain" description="SLH" evidence="3">
    <location>
        <begin position="245"/>
        <end position="313"/>
    </location>
</feature>